<accession>A0A4S2MX36</accession>
<protein>
    <recommendedName>
        <fullName evidence="4">S-adenosyl-L-methionine-dependent methyltransferase</fullName>
    </recommendedName>
</protein>
<dbReference type="InterPro" id="IPR029063">
    <property type="entry name" value="SAM-dependent_MTases_sf"/>
</dbReference>
<dbReference type="Pfam" id="PF13489">
    <property type="entry name" value="Methyltransf_23"/>
    <property type="match status" value="1"/>
</dbReference>
<dbReference type="Proteomes" id="UP000298138">
    <property type="component" value="Unassembled WGS sequence"/>
</dbReference>
<dbReference type="Gene3D" id="3.40.50.150">
    <property type="entry name" value="Vaccinia Virus protein VP39"/>
    <property type="match status" value="1"/>
</dbReference>
<reference evidence="2 3" key="1">
    <citation type="submission" date="2019-04" db="EMBL/GenBank/DDBJ databases">
        <title>Comparative genomics and transcriptomics to analyze fruiting body development in filamentous ascomycetes.</title>
        <authorList>
            <consortium name="DOE Joint Genome Institute"/>
            <person name="Lutkenhaus R."/>
            <person name="Traeger S."/>
            <person name="Breuer J."/>
            <person name="Kuo A."/>
            <person name="Lipzen A."/>
            <person name="Pangilinan J."/>
            <person name="Dilworth D."/>
            <person name="Sandor L."/>
            <person name="Poggeler S."/>
            <person name="Barry K."/>
            <person name="Grigoriev I.V."/>
            <person name="Nowrousian M."/>
        </authorList>
    </citation>
    <scope>NUCLEOTIDE SEQUENCE [LARGE SCALE GENOMIC DNA]</scope>
    <source>
        <strain evidence="2 3">CBS 389.68</strain>
    </source>
</reference>
<evidence type="ECO:0000313" key="3">
    <source>
        <dbReference type="Proteomes" id="UP000298138"/>
    </source>
</evidence>
<dbReference type="OrthoDB" id="184880at2759"/>
<evidence type="ECO:0008006" key="4">
    <source>
        <dbReference type="Google" id="ProtNLM"/>
    </source>
</evidence>
<feature type="compositionally biased region" description="Basic residues" evidence="1">
    <location>
        <begin position="272"/>
        <end position="282"/>
    </location>
</feature>
<dbReference type="CDD" id="cd02440">
    <property type="entry name" value="AdoMet_MTases"/>
    <property type="match status" value="1"/>
</dbReference>
<sequence>MPQNPSNLTTGTPEAPALKTTFVTSSIRRHIKENSRTYHRYKEGKYLSPNDEIERDRLKFYHAVQLEILNQKLYLAPIGENPQRILDCGTGTGIWALDMGDLFPSAVVTGVDVKFEIDDLDFGWTFQKNTFEFIHALQLVTGIRDRLRFLHKFSNSPNQASNSTQWAKDAGFVDVQIVKIKQPPKDKRLKHVGCMIAATADARGHDAYFLALFTRFGGLTEEEGKKICAEASEEAQMTTHIHAYNWLCHVYGHKPEEEKASESQQEVVVGRTPRRLQRQSKY</sequence>
<dbReference type="AlphaFoldDB" id="A0A4S2MX36"/>
<gene>
    <name evidence="2" type="ORF">EX30DRAFT_395926</name>
</gene>
<dbReference type="InParanoid" id="A0A4S2MX36"/>
<name>A0A4S2MX36_9PEZI</name>
<keyword evidence="3" id="KW-1185">Reference proteome</keyword>
<dbReference type="SUPFAM" id="SSF53335">
    <property type="entry name" value="S-adenosyl-L-methionine-dependent methyltransferases"/>
    <property type="match status" value="1"/>
</dbReference>
<feature type="region of interest" description="Disordered" evidence="1">
    <location>
        <begin position="258"/>
        <end position="282"/>
    </location>
</feature>
<evidence type="ECO:0000256" key="1">
    <source>
        <dbReference type="SAM" id="MobiDB-lite"/>
    </source>
</evidence>
<proteinExistence type="predicted"/>
<organism evidence="2 3">
    <name type="scientific">Ascodesmis nigricans</name>
    <dbReference type="NCBI Taxonomy" id="341454"/>
    <lineage>
        <taxon>Eukaryota</taxon>
        <taxon>Fungi</taxon>
        <taxon>Dikarya</taxon>
        <taxon>Ascomycota</taxon>
        <taxon>Pezizomycotina</taxon>
        <taxon>Pezizomycetes</taxon>
        <taxon>Pezizales</taxon>
        <taxon>Ascodesmidaceae</taxon>
        <taxon>Ascodesmis</taxon>
    </lineage>
</organism>
<dbReference type="EMBL" id="ML220121">
    <property type="protein sequence ID" value="TGZ81126.1"/>
    <property type="molecule type" value="Genomic_DNA"/>
</dbReference>
<evidence type="ECO:0000313" key="2">
    <source>
        <dbReference type="EMBL" id="TGZ81126.1"/>
    </source>
</evidence>
<dbReference type="STRING" id="341454.A0A4S2MX36"/>